<dbReference type="Proteomes" id="UP001153269">
    <property type="component" value="Unassembled WGS sequence"/>
</dbReference>
<name>A0A9N7TZM2_PLEPL</name>
<gene>
    <name evidence="1" type="ORF">PLEPLA_LOCUS9904</name>
</gene>
<accession>A0A9N7TZM2</accession>
<evidence type="ECO:0000313" key="1">
    <source>
        <dbReference type="EMBL" id="CAB1422015.1"/>
    </source>
</evidence>
<keyword evidence="2" id="KW-1185">Reference proteome</keyword>
<evidence type="ECO:0000313" key="2">
    <source>
        <dbReference type="Proteomes" id="UP001153269"/>
    </source>
</evidence>
<dbReference type="EMBL" id="CADEAL010000557">
    <property type="protein sequence ID" value="CAB1422015.1"/>
    <property type="molecule type" value="Genomic_DNA"/>
</dbReference>
<organism evidence="1 2">
    <name type="scientific">Pleuronectes platessa</name>
    <name type="common">European plaice</name>
    <dbReference type="NCBI Taxonomy" id="8262"/>
    <lineage>
        <taxon>Eukaryota</taxon>
        <taxon>Metazoa</taxon>
        <taxon>Chordata</taxon>
        <taxon>Craniata</taxon>
        <taxon>Vertebrata</taxon>
        <taxon>Euteleostomi</taxon>
        <taxon>Actinopterygii</taxon>
        <taxon>Neopterygii</taxon>
        <taxon>Teleostei</taxon>
        <taxon>Neoteleostei</taxon>
        <taxon>Acanthomorphata</taxon>
        <taxon>Carangaria</taxon>
        <taxon>Pleuronectiformes</taxon>
        <taxon>Pleuronectoidei</taxon>
        <taxon>Pleuronectidae</taxon>
        <taxon>Pleuronectes</taxon>
    </lineage>
</organism>
<comment type="caution">
    <text evidence="1">The sequence shown here is derived from an EMBL/GenBank/DDBJ whole genome shotgun (WGS) entry which is preliminary data.</text>
</comment>
<dbReference type="AlphaFoldDB" id="A0A9N7TZM2"/>
<reference evidence="1" key="1">
    <citation type="submission" date="2020-03" db="EMBL/GenBank/DDBJ databases">
        <authorList>
            <person name="Weist P."/>
        </authorList>
    </citation>
    <scope>NUCLEOTIDE SEQUENCE</scope>
</reference>
<sequence>MFTSSPAAYGRGPLITTKEAVVCYRRPACVQADEKEGCCSRDASREVSGSHRGCFHPDAPVGIDTFHLCKAKT</sequence>
<protein>
    <submittedName>
        <fullName evidence="1">Uncharacterized protein</fullName>
    </submittedName>
</protein>
<proteinExistence type="predicted"/>